<keyword evidence="3" id="KW-1185">Reference proteome</keyword>
<feature type="compositionally biased region" description="Low complexity" evidence="1">
    <location>
        <begin position="124"/>
        <end position="148"/>
    </location>
</feature>
<feature type="region of interest" description="Disordered" evidence="1">
    <location>
        <begin position="1"/>
        <end position="42"/>
    </location>
</feature>
<sequence>MNPAPASAGSSSSPTAPSAPVNGSTQTGSAQPSQSRPPLPPLNTAFAAQFLSAWSDFSSGLFVRDREKFEEYCSDVLKVAAKAGAKVPEEAYTTTHVEQAPAQVDRSAEALRLAQLRQLQQQRMVTGQQHQQTAATLQQQQREQGTTRRPVPSSGASAIAQKISGCADVSTATAETLDCDQLHRSRTAAVFSLENRMVVGSNPRSVASTSRFMALTVLTKRGLSIPLLNLGQRLVGTWLLADFFSKRGEVAACLL</sequence>
<dbReference type="Proteomes" id="UP000553632">
    <property type="component" value="Unassembled WGS sequence"/>
</dbReference>
<dbReference type="EMBL" id="JABANO010033239">
    <property type="protein sequence ID" value="KAF4707204.1"/>
    <property type="molecule type" value="Genomic_DNA"/>
</dbReference>
<gene>
    <name evidence="2" type="ORF">FOZ63_011870</name>
</gene>
<reference evidence="2 3" key="1">
    <citation type="submission" date="2020-04" db="EMBL/GenBank/DDBJ databases">
        <title>Perkinsus olseni comparative genomics.</title>
        <authorList>
            <person name="Bogema D.R."/>
        </authorList>
    </citation>
    <scope>NUCLEOTIDE SEQUENCE [LARGE SCALE GENOMIC DNA]</scope>
    <source>
        <strain evidence="2 3">ATCC PRA-207</strain>
    </source>
</reference>
<accession>A0A7J6QF70</accession>
<dbReference type="AlphaFoldDB" id="A0A7J6QF70"/>
<organism evidence="2 3">
    <name type="scientific">Perkinsus olseni</name>
    <name type="common">Perkinsus atlanticus</name>
    <dbReference type="NCBI Taxonomy" id="32597"/>
    <lineage>
        <taxon>Eukaryota</taxon>
        <taxon>Sar</taxon>
        <taxon>Alveolata</taxon>
        <taxon>Perkinsozoa</taxon>
        <taxon>Perkinsea</taxon>
        <taxon>Perkinsida</taxon>
        <taxon>Perkinsidae</taxon>
        <taxon>Perkinsus</taxon>
    </lineage>
</organism>
<name>A0A7J6QF70_PEROL</name>
<comment type="caution">
    <text evidence="2">The sequence shown here is derived from an EMBL/GenBank/DDBJ whole genome shotgun (WGS) entry which is preliminary data.</text>
</comment>
<feature type="non-terminal residue" evidence="2">
    <location>
        <position position="1"/>
    </location>
</feature>
<feature type="compositionally biased region" description="Low complexity" evidence="1">
    <location>
        <begin position="1"/>
        <end position="20"/>
    </location>
</feature>
<evidence type="ECO:0000313" key="3">
    <source>
        <dbReference type="Proteomes" id="UP000553632"/>
    </source>
</evidence>
<evidence type="ECO:0000313" key="2">
    <source>
        <dbReference type="EMBL" id="KAF4707204.1"/>
    </source>
</evidence>
<evidence type="ECO:0000256" key="1">
    <source>
        <dbReference type="SAM" id="MobiDB-lite"/>
    </source>
</evidence>
<protein>
    <submittedName>
        <fullName evidence="2">Uncharacterized protein</fullName>
    </submittedName>
</protein>
<feature type="compositionally biased region" description="Polar residues" evidence="1">
    <location>
        <begin position="21"/>
        <end position="30"/>
    </location>
</feature>
<proteinExistence type="predicted"/>
<feature type="region of interest" description="Disordered" evidence="1">
    <location>
        <begin position="124"/>
        <end position="154"/>
    </location>
</feature>